<evidence type="ECO:0000313" key="17">
    <source>
        <dbReference type="Proteomes" id="UP000664357"/>
    </source>
</evidence>
<dbReference type="PROSITE" id="PS00627">
    <property type="entry name" value="GHMP_KINASES_ATP"/>
    <property type="match status" value="1"/>
</dbReference>
<evidence type="ECO:0000259" key="14">
    <source>
        <dbReference type="Pfam" id="PF08544"/>
    </source>
</evidence>
<feature type="binding site" evidence="11">
    <location>
        <begin position="34"/>
        <end position="37"/>
    </location>
    <ligand>
        <name>substrate</name>
    </ligand>
</feature>
<dbReference type="HAMAP" id="MF_00246">
    <property type="entry name" value="Galactokinase"/>
    <property type="match status" value="1"/>
</dbReference>
<dbReference type="InterPro" id="IPR000705">
    <property type="entry name" value="Galactokinase"/>
</dbReference>
<dbReference type="InterPro" id="IPR006204">
    <property type="entry name" value="GHMP_kinase_N_dom"/>
</dbReference>
<keyword evidence="4 11" id="KW-0479">Metal-binding</keyword>
<feature type="domain" description="GHMP kinase N-terminal" evidence="13">
    <location>
        <begin position="94"/>
        <end position="182"/>
    </location>
</feature>
<comment type="similarity">
    <text evidence="1 11">Belongs to the GHMP kinase family. GalK subfamily.</text>
</comment>
<dbReference type="InterPro" id="IPR019539">
    <property type="entry name" value="GalKase_N"/>
</dbReference>
<dbReference type="InterPro" id="IPR014721">
    <property type="entry name" value="Ribsml_uS5_D2-typ_fold_subgr"/>
</dbReference>
<dbReference type="SUPFAM" id="SSF55060">
    <property type="entry name" value="GHMP Kinase, C-terminal domain"/>
    <property type="match status" value="1"/>
</dbReference>
<feature type="binding site" evidence="11">
    <location>
        <position position="68"/>
    </location>
    <ligand>
        <name>ATP</name>
        <dbReference type="ChEBI" id="CHEBI:30616"/>
    </ligand>
</feature>
<keyword evidence="8 11" id="KW-0460">Magnesium</keyword>
<feature type="binding site" evidence="11">
    <location>
        <position position="163"/>
    </location>
    <ligand>
        <name>Mg(2+)</name>
        <dbReference type="ChEBI" id="CHEBI:18420"/>
    </ligand>
</feature>
<evidence type="ECO:0000256" key="11">
    <source>
        <dbReference type="HAMAP-Rule" id="MF_00246"/>
    </source>
</evidence>
<name>A0ABV0EXR0_9ENTE</name>
<keyword evidence="9 11" id="KW-0299">Galactose metabolism</keyword>
<feature type="domain" description="GHMP kinase C-terminal" evidence="14">
    <location>
        <begin position="286"/>
        <end position="361"/>
    </location>
</feature>
<evidence type="ECO:0000256" key="8">
    <source>
        <dbReference type="ARBA" id="ARBA00022842"/>
    </source>
</evidence>
<evidence type="ECO:0000256" key="1">
    <source>
        <dbReference type="ARBA" id="ARBA00006566"/>
    </source>
</evidence>
<keyword evidence="3 11" id="KW-0808">Transferase</keyword>
<feature type="site" description="Transition state stabilizer" evidence="11">
    <location>
        <position position="28"/>
    </location>
</feature>
<dbReference type="RefSeq" id="WP_207701740.1">
    <property type="nucleotide sequence ID" value="NZ_JAFREL020000004.1"/>
</dbReference>
<dbReference type="NCBIfam" id="TIGR00131">
    <property type="entry name" value="gal_kin"/>
    <property type="match status" value="1"/>
</dbReference>
<evidence type="ECO:0000256" key="3">
    <source>
        <dbReference type="ARBA" id="ARBA00022679"/>
    </source>
</evidence>
<dbReference type="Gene3D" id="3.30.70.890">
    <property type="entry name" value="GHMP kinase, C-terminal domain"/>
    <property type="match status" value="1"/>
</dbReference>
<dbReference type="EC" id="2.7.1.6" evidence="11 12"/>
<comment type="caution">
    <text evidence="16">The sequence shown here is derived from an EMBL/GenBank/DDBJ whole genome shotgun (WGS) entry which is preliminary data.</text>
</comment>
<comment type="pathway">
    <text evidence="11">Carbohydrate metabolism; galactose metabolism.</text>
</comment>
<protein>
    <recommendedName>
        <fullName evidence="11 12">Galactokinase</fullName>
        <ecNumber evidence="11 12">2.7.1.6</ecNumber>
    </recommendedName>
    <alternativeName>
        <fullName evidence="11">Galactose kinase</fullName>
    </alternativeName>
</protein>
<dbReference type="SUPFAM" id="SSF54211">
    <property type="entry name" value="Ribosomal protein S5 domain 2-like"/>
    <property type="match status" value="1"/>
</dbReference>
<gene>
    <name evidence="11" type="primary">galK</name>
    <name evidence="16" type="ORF">JZO67_004350</name>
</gene>
<evidence type="ECO:0000256" key="4">
    <source>
        <dbReference type="ARBA" id="ARBA00022723"/>
    </source>
</evidence>
<dbReference type="Gene3D" id="3.30.230.10">
    <property type="match status" value="1"/>
</dbReference>
<evidence type="ECO:0000259" key="13">
    <source>
        <dbReference type="Pfam" id="PF00288"/>
    </source>
</evidence>
<dbReference type="Proteomes" id="UP000664357">
    <property type="component" value="Unassembled WGS sequence"/>
</dbReference>
<keyword evidence="17" id="KW-1185">Reference proteome</keyword>
<evidence type="ECO:0000256" key="6">
    <source>
        <dbReference type="ARBA" id="ARBA00022777"/>
    </source>
</evidence>
<dbReference type="Pfam" id="PF10509">
    <property type="entry name" value="GalKase_gal_bdg"/>
    <property type="match status" value="1"/>
</dbReference>
<keyword evidence="5 11" id="KW-0547">Nucleotide-binding</keyword>
<keyword evidence="6 11" id="KW-0418">Kinase</keyword>
<reference evidence="16 17" key="2">
    <citation type="submission" date="2024-02" db="EMBL/GenBank/DDBJ databases">
        <title>The Genome Sequence of Enterococcus sp. DIV0159.</title>
        <authorList>
            <person name="Earl A."/>
            <person name="Manson A."/>
            <person name="Gilmore M."/>
            <person name="Sanders J."/>
            <person name="Shea T."/>
            <person name="Howe W."/>
            <person name="Livny J."/>
            <person name="Cuomo C."/>
            <person name="Neafsey D."/>
            <person name="Birren B."/>
        </authorList>
    </citation>
    <scope>NUCLEOTIDE SEQUENCE [LARGE SCALE GENOMIC DNA]</scope>
    <source>
        <strain evidence="16 17">665A</strain>
    </source>
</reference>
<dbReference type="EMBL" id="JAFREL020000004">
    <property type="protein sequence ID" value="MEO1772368.1"/>
    <property type="molecule type" value="Genomic_DNA"/>
</dbReference>
<dbReference type="InterPro" id="IPR020568">
    <property type="entry name" value="Ribosomal_Su5_D2-typ_SF"/>
</dbReference>
<evidence type="ECO:0000256" key="9">
    <source>
        <dbReference type="ARBA" id="ARBA00023144"/>
    </source>
</evidence>
<evidence type="ECO:0000256" key="2">
    <source>
        <dbReference type="ARBA" id="ARBA00022490"/>
    </source>
</evidence>
<dbReference type="PIRSF" id="PIRSF000530">
    <property type="entry name" value="Galactokinase"/>
    <property type="match status" value="1"/>
</dbReference>
<dbReference type="Pfam" id="PF08544">
    <property type="entry name" value="GHMP_kinases_C"/>
    <property type="match status" value="1"/>
</dbReference>
<evidence type="ECO:0000313" key="16">
    <source>
        <dbReference type="EMBL" id="MEO1772368.1"/>
    </source>
</evidence>
<dbReference type="InterPro" id="IPR006203">
    <property type="entry name" value="GHMP_knse_ATP-bd_CS"/>
</dbReference>
<dbReference type="InterPro" id="IPR019741">
    <property type="entry name" value="Galactokinase_CS"/>
</dbReference>
<comment type="function">
    <text evidence="11">Catalyzes the transfer of the gamma-phosphate of ATP to D-galactose to form alpha-D-galactose-1-phosphate (Gal-1-P).</text>
</comment>
<dbReference type="NCBIfam" id="NF003705">
    <property type="entry name" value="PRK05322.1"/>
    <property type="match status" value="1"/>
</dbReference>
<dbReference type="InterPro" id="IPR006206">
    <property type="entry name" value="Mevalonate/galactokinase"/>
</dbReference>
<feature type="binding site" evidence="11">
    <location>
        <position position="131"/>
    </location>
    <ligand>
        <name>Mg(2+)</name>
        <dbReference type="ChEBI" id="CHEBI:18420"/>
    </ligand>
</feature>
<dbReference type="PRINTS" id="PR00959">
    <property type="entry name" value="MEVGALKINASE"/>
</dbReference>
<sequence>MEMNRNLITKFAEVFGPRETSHYFSPGRINLIGEHTDYNGGHVFPASITYGTYGVSSPREDKKVLVYSTNFDELGVISFSLDDLSFDKNADWANYVKGMILKTKEAGFTIDHGFELLVDGTIPNGAGLSSSASLELLVGVVLEDLFQLDIDRLTLVKLGQKVENEFIGVNSGIMDQFAIGFGEKDKAILLDTNTLEYELVPVELDGYAIVIMNTNKRRELADSKYNERRGECEEALSRLQKKLDIDSLGDLDEETFEANLNLLGDDILIKRARHAVTENQRTLIAKQELVQGNLTAFGQLLNDSHTSLRDDYEVTGLELDTLVAAAQKQSGVLGARMTGAGFGGCAIAVVEESAIPTFKNNVYDDYLNTVGYAPEFYVAHIGSGTTKLG</sequence>
<evidence type="ECO:0000256" key="10">
    <source>
        <dbReference type="ARBA" id="ARBA00023277"/>
    </source>
</evidence>
<keyword evidence="2 11" id="KW-0963">Cytoplasm</keyword>
<comment type="catalytic activity">
    <reaction evidence="11">
        <text>alpha-D-galactose + ATP = alpha-D-galactose 1-phosphate + ADP + H(+)</text>
        <dbReference type="Rhea" id="RHEA:13553"/>
        <dbReference type="ChEBI" id="CHEBI:15378"/>
        <dbReference type="ChEBI" id="CHEBI:28061"/>
        <dbReference type="ChEBI" id="CHEBI:30616"/>
        <dbReference type="ChEBI" id="CHEBI:58336"/>
        <dbReference type="ChEBI" id="CHEBI:456216"/>
        <dbReference type="EC" id="2.7.1.6"/>
    </reaction>
</comment>
<accession>A0ABV0EXR0</accession>
<evidence type="ECO:0000256" key="12">
    <source>
        <dbReference type="NCBIfam" id="TIGR00131"/>
    </source>
</evidence>
<dbReference type="InterPro" id="IPR013750">
    <property type="entry name" value="GHMP_kinase_C_dom"/>
</dbReference>
<reference evidence="16 17" key="1">
    <citation type="submission" date="2021-03" db="EMBL/GenBank/DDBJ databases">
        <authorList>
            <person name="Gilmore M.S."/>
            <person name="Schwartzman J."/>
            <person name="Van Tyne D."/>
            <person name="Martin M."/>
            <person name="Earl A.M."/>
            <person name="Manson A.L."/>
            <person name="Straub T."/>
            <person name="Salamzade R."/>
            <person name="Saavedra J."/>
            <person name="Lebreton F."/>
            <person name="Prichula J."/>
            <person name="Schaufler K."/>
            <person name="Gaca A."/>
            <person name="Sgardioli B."/>
            <person name="Wagenaar J."/>
            <person name="Strong T."/>
        </authorList>
    </citation>
    <scope>NUCLEOTIDE SEQUENCE [LARGE SCALE GENOMIC DNA]</scope>
    <source>
        <strain evidence="16 17">665A</strain>
    </source>
</reference>
<dbReference type="PANTHER" id="PTHR10457">
    <property type="entry name" value="MEVALONATE KINASE/GALACTOKINASE"/>
    <property type="match status" value="1"/>
</dbReference>
<feature type="domain" description="Galactokinase N-terminal" evidence="15">
    <location>
        <begin position="10"/>
        <end position="57"/>
    </location>
</feature>
<proteinExistence type="inferred from homology"/>
<dbReference type="Pfam" id="PF00288">
    <property type="entry name" value="GHMP_kinases_N"/>
    <property type="match status" value="1"/>
</dbReference>
<comment type="subcellular location">
    <subcellularLocation>
        <location evidence="11">Cytoplasm</location>
    </subcellularLocation>
</comment>
<evidence type="ECO:0000256" key="7">
    <source>
        <dbReference type="ARBA" id="ARBA00022840"/>
    </source>
</evidence>
<dbReference type="InterPro" id="IPR036554">
    <property type="entry name" value="GHMP_kinase_C_sf"/>
</dbReference>
<evidence type="ECO:0000256" key="5">
    <source>
        <dbReference type="ARBA" id="ARBA00022741"/>
    </source>
</evidence>
<dbReference type="PROSITE" id="PS00106">
    <property type="entry name" value="GALACTOKINASE"/>
    <property type="match status" value="1"/>
</dbReference>
<organism evidence="16 17">
    <name type="scientific">Candidatus Enterococcus ferrettii</name>
    <dbReference type="NCBI Taxonomy" id="2815324"/>
    <lineage>
        <taxon>Bacteria</taxon>
        <taxon>Bacillati</taxon>
        <taxon>Bacillota</taxon>
        <taxon>Bacilli</taxon>
        <taxon>Lactobacillales</taxon>
        <taxon>Enterococcaceae</taxon>
        <taxon>Enterococcus</taxon>
    </lineage>
</organism>
<keyword evidence="7 11" id="KW-0067">ATP-binding</keyword>
<dbReference type="PRINTS" id="PR00473">
    <property type="entry name" value="GALCTOKINASE"/>
</dbReference>
<evidence type="ECO:0000259" key="15">
    <source>
        <dbReference type="Pfam" id="PF10509"/>
    </source>
</evidence>
<feature type="active site" description="Proton acceptor" evidence="11">
    <location>
        <position position="175"/>
    </location>
</feature>
<dbReference type="InterPro" id="IPR022963">
    <property type="entry name" value="Galactokinase_bac"/>
</dbReference>
<dbReference type="PANTHER" id="PTHR10457:SF7">
    <property type="entry name" value="GALACTOKINASE-RELATED"/>
    <property type="match status" value="1"/>
</dbReference>
<keyword evidence="10 11" id="KW-0119">Carbohydrate metabolism</keyword>
<feature type="binding site" evidence="11">
    <location>
        <begin position="125"/>
        <end position="131"/>
    </location>
    <ligand>
        <name>ATP</name>
        <dbReference type="ChEBI" id="CHEBI:30616"/>
    </ligand>
</feature>
<feature type="binding site" evidence="11">
    <location>
        <position position="225"/>
    </location>
    <ligand>
        <name>substrate</name>
    </ligand>
</feature>